<evidence type="ECO:0000313" key="2">
    <source>
        <dbReference type="Proteomes" id="UP000034793"/>
    </source>
</evidence>
<dbReference type="AlphaFoldDB" id="A0A0G0PZ33"/>
<dbReference type="EMBL" id="LBXL01000008">
    <property type="protein sequence ID" value="KKR30361.1"/>
    <property type="molecule type" value="Genomic_DNA"/>
</dbReference>
<organism evidence="1 2">
    <name type="scientific">Candidatus Woesebacteria bacterium GW2011_GWA1_39_8</name>
    <dbReference type="NCBI Taxonomy" id="1618552"/>
    <lineage>
        <taxon>Bacteria</taxon>
        <taxon>Candidatus Woeseibacteriota</taxon>
    </lineage>
</organism>
<sequence>MIKDRLKPITTLRDVYLSFKEPSRLLHYIPNIDNFPEDKDLIVRLCSRNGDISGTSLGLLTMSGRQTTLDERVGLVYFVALVEEADTILDDPSTPKFQEPKQLSEFLMPKNIVLDSSEISITKLLELSLSKYSEEKKQTIQNFISQMLELHVVDKPYPYSYHQALEYKVATAVSYGRVALTLINSKFIESPAFDNIATSIQILDDAHDWQKDFEEGSMNLLLGTAYDQWQTNGNIPNQDWSFLINLAGKSQEYITPRKLFKHPELRHTKTAFGQHFMENASTSERFPFDKAFFALSRLKMGI</sequence>
<reference evidence="1 2" key="1">
    <citation type="journal article" date="2015" name="Nature">
        <title>rRNA introns, odd ribosomes, and small enigmatic genomes across a large radiation of phyla.</title>
        <authorList>
            <person name="Brown C.T."/>
            <person name="Hug L.A."/>
            <person name="Thomas B.C."/>
            <person name="Sharon I."/>
            <person name="Castelle C.J."/>
            <person name="Singh A."/>
            <person name="Wilkins M.J."/>
            <person name="Williams K.H."/>
            <person name="Banfield J.F."/>
        </authorList>
    </citation>
    <scope>NUCLEOTIDE SEQUENCE [LARGE SCALE GENOMIC DNA]</scope>
</reference>
<evidence type="ECO:0000313" key="1">
    <source>
        <dbReference type="EMBL" id="KKR30361.1"/>
    </source>
</evidence>
<name>A0A0G0PZ33_9BACT</name>
<comment type="caution">
    <text evidence="1">The sequence shown here is derived from an EMBL/GenBank/DDBJ whole genome shotgun (WGS) entry which is preliminary data.</text>
</comment>
<dbReference type="Proteomes" id="UP000034793">
    <property type="component" value="Unassembled WGS sequence"/>
</dbReference>
<accession>A0A0G0PZ33</accession>
<gene>
    <name evidence="1" type="ORF">UT61_C0008G0017</name>
</gene>
<proteinExistence type="predicted"/>
<protein>
    <submittedName>
        <fullName evidence="1">Uncharacterized protein</fullName>
    </submittedName>
</protein>